<organism evidence="1 2">
    <name type="scientific">Methylobacterium terricola</name>
    <dbReference type="NCBI Taxonomy" id="2583531"/>
    <lineage>
        <taxon>Bacteria</taxon>
        <taxon>Pseudomonadati</taxon>
        <taxon>Pseudomonadota</taxon>
        <taxon>Alphaproteobacteria</taxon>
        <taxon>Hyphomicrobiales</taxon>
        <taxon>Methylobacteriaceae</taxon>
        <taxon>Methylobacterium</taxon>
    </lineage>
</organism>
<dbReference type="SUPFAM" id="SSF46689">
    <property type="entry name" value="Homeodomain-like"/>
    <property type="match status" value="1"/>
</dbReference>
<evidence type="ECO:0000313" key="1">
    <source>
        <dbReference type="EMBL" id="TNC06822.1"/>
    </source>
</evidence>
<dbReference type="AlphaFoldDB" id="A0A5C4L7Q5"/>
<sequence length="292" mass="33158">MTPSAAYAPNHERLTLLEAAVLADIPAAMVRKDIERGVIVPNSEPADDPRRISFGWEQPFAFAAAYSSDALPARYRGALIKHICNDILYATPNINRCNLVKLSKNIQKLDHTIGEGYIFLCGNKFDTRKNHIDFHHGRITLGNIVNSCKNQDVEFSSNYINESNFFDKNMENDNVCLFEMRTKLSHIHIGKYITLDFIKVIADVKPRVDLYAEGMLLIESNKDILGGEPVFTGTRLSVRHVGGMLEQGETLDNILEDYPYLNHRMVHFARLFYLANPAKGRPRRKSEIHDEP</sequence>
<name>A0A5C4L7Q5_9HYPH</name>
<evidence type="ECO:0000313" key="2">
    <source>
        <dbReference type="Proteomes" id="UP000305267"/>
    </source>
</evidence>
<dbReference type="InterPro" id="IPR036388">
    <property type="entry name" value="WH-like_DNA-bd_sf"/>
</dbReference>
<dbReference type="InterPro" id="IPR009057">
    <property type="entry name" value="Homeodomain-like_sf"/>
</dbReference>
<dbReference type="PANTHER" id="PTHR34849">
    <property type="entry name" value="SSL5025 PROTEIN"/>
    <property type="match status" value="1"/>
</dbReference>
<protein>
    <submittedName>
        <fullName evidence="1">DUF433 domain-containing protein</fullName>
    </submittedName>
</protein>
<dbReference type="Gene3D" id="1.10.10.10">
    <property type="entry name" value="Winged helix-like DNA-binding domain superfamily/Winged helix DNA-binding domain"/>
    <property type="match status" value="1"/>
</dbReference>
<proteinExistence type="predicted"/>
<dbReference type="InterPro" id="IPR007367">
    <property type="entry name" value="DUF433"/>
</dbReference>
<keyword evidence="2" id="KW-1185">Reference proteome</keyword>
<gene>
    <name evidence="1" type="ORF">FF100_33960</name>
</gene>
<dbReference type="RefSeq" id="WP_139040425.1">
    <property type="nucleotide sequence ID" value="NZ_VDDA01000044.1"/>
</dbReference>
<dbReference type="OrthoDB" id="200074at2"/>
<dbReference type="PANTHER" id="PTHR34849:SF3">
    <property type="entry name" value="SSR2962 PROTEIN"/>
    <property type="match status" value="1"/>
</dbReference>
<accession>A0A5C4L7Q5</accession>
<dbReference type="EMBL" id="VDDA01000044">
    <property type="protein sequence ID" value="TNC06822.1"/>
    <property type="molecule type" value="Genomic_DNA"/>
</dbReference>
<dbReference type="Pfam" id="PF04255">
    <property type="entry name" value="DUF433"/>
    <property type="match status" value="1"/>
</dbReference>
<comment type="caution">
    <text evidence="1">The sequence shown here is derived from an EMBL/GenBank/DDBJ whole genome shotgun (WGS) entry which is preliminary data.</text>
</comment>
<dbReference type="Proteomes" id="UP000305267">
    <property type="component" value="Unassembled WGS sequence"/>
</dbReference>
<reference evidence="1 2" key="1">
    <citation type="submission" date="2019-06" db="EMBL/GenBank/DDBJ databases">
        <title>Genome of Methylobacterium sp. 17Sr1-39.</title>
        <authorList>
            <person name="Seo T."/>
        </authorList>
    </citation>
    <scope>NUCLEOTIDE SEQUENCE [LARGE SCALE GENOMIC DNA]</scope>
    <source>
        <strain evidence="1 2">17Sr1-39</strain>
    </source>
</reference>